<keyword evidence="2" id="KW-0863">Zinc-finger</keyword>
<name>A0A3B4BTC3_PYGNA</name>
<evidence type="ECO:0000256" key="2">
    <source>
        <dbReference type="ARBA" id="ARBA00022771"/>
    </source>
</evidence>
<evidence type="ECO:0000313" key="6">
    <source>
        <dbReference type="Ensembl" id="ENSPNAP00000002897.2"/>
    </source>
</evidence>
<keyword evidence="4" id="KW-0238">DNA-binding</keyword>
<feature type="domain" description="THAP-type" evidence="5">
    <location>
        <begin position="11"/>
        <end position="50"/>
    </location>
</feature>
<dbReference type="Pfam" id="PF05485">
    <property type="entry name" value="THAP"/>
    <property type="match status" value="1"/>
</dbReference>
<organism evidence="6 7">
    <name type="scientific">Pygocentrus nattereri</name>
    <name type="common">Red-bellied piranha</name>
    <dbReference type="NCBI Taxonomy" id="42514"/>
    <lineage>
        <taxon>Eukaryota</taxon>
        <taxon>Metazoa</taxon>
        <taxon>Chordata</taxon>
        <taxon>Craniata</taxon>
        <taxon>Vertebrata</taxon>
        <taxon>Euteleostomi</taxon>
        <taxon>Actinopterygii</taxon>
        <taxon>Neopterygii</taxon>
        <taxon>Teleostei</taxon>
        <taxon>Ostariophysi</taxon>
        <taxon>Characiformes</taxon>
        <taxon>Characoidei</taxon>
        <taxon>Pygocentrus</taxon>
    </lineage>
</organism>
<reference evidence="6" key="2">
    <citation type="submission" date="2025-08" db="UniProtKB">
        <authorList>
            <consortium name="Ensembl"/>
        </authorList>
    </citation>
    <scope>IDENTIFICATION</scope>
</reference>
<dbReference type="GeneTree" id="ENSGT00940000177500"/>
<evidence type="ECO:0000256" key="4">
    <source>
        <dbReference type="ARBA" id="ARBA00023125"/>
    </source>
</evidence>
<protein>
    <recommendedName>
        <fullName evidence="5">THAP-type domain-containing protein</fullName>
    </recommendedName>
</protein>
<evidence type="ECO:0000259" key="5">
    <source>
        <dbReference type="Pfam" id="PF05485"/>
    </source>
</evidence>
<evidence type="ECO:0000256" key="1">
    <source>
        <dbReference type="ARBA" id="ARBA00022723"/>
    </source>
</evidence>
<dbReference type="SUPFAM" id="SSF57716">
    <property type="entry name" value="Glucocorticoid receptor-like (DNA-binding domain)"/>
    <property type="match status" value="1"/>
</dbReference>
<reference evidence="6 7" key="1">
    <citation type="submission" date="2020-10" db="EMBL/GenBank/DDBJ databases">
        <title>Pygocentrus nattereri (red-bellied piranha) genome, fPygNat1, primary haplotype.</title>
        <authorList>
            <person name="Myers G."/>
            <person name="Meyer A."/>
            <person name="Karagic N."/>
            <person name="Pippel M."/>
            <person name="Winkler S."/>
            <person name="Tracey A."/>
            <person name="Wood J."/>
            <person name="Formenti G."/>
            <person name="Howe K."/>
            <person name="Fedrigo O."/>
            <person name="Jarvis E.D."/>
        </authorList>
    </citation>
    <scope>NUCLEOTIDE SEQUENCE [LARGE SCALE GENOMIC DNA]</scope>
</reference>
<evidence type="ECO:0000256" key="3">
    <source>
        <dbReference type="ARBA" id="ARBA00022833"/>
    </source>
</evidence>
<sequence length="93" mass="10676">STRSTHSKCYCSATFCSNSRRKQPHLSFHDLPRDEHVRVKWIRAIRRDEGGQFAAVRGSRVGLKKGSVPSRFAWNEFGTHHTREPVLVSVSQR</sequence>
<dbReference type="GO" id="GO:0003677">
    <property type="term" value="F:DNA binding"/>
    <property type="evidence" value="ECO:0007669"/>
    <property type="project" value="UniProtKB-KW"/>
</dbReference>
<reference evidence="6" key="3">
    <citation type="submission" date="2025-09" db="UniProtKB">
        <authorList>
            <consortium name="Ensembl"/>
        </authorList>
    </citation>
    <scope>IDENTIFICATION</scope>
</reference>
<dbReference type="Ensembl" id="ENSPNAT00000009660.2">
    <property type="protein sequence ID" value="ENSPNAP00000002897.2"/>
    <property type="gene ID" value="ENSPNAG00000009252.2"/>
</dbReference>
<proteinExistence type="predicted"/>
<dbReference type="InterPro" id="IPR006612">
    <property type="entry name" value="THAP_Znf"/>
</dbReference>
<keyword evidence="1" id="KW-0479">Metal-binding</keyword>
<keyword evidence="7" id="KW-1185">Reference proteome</keyword>
<accession>A0A3B4BTC3</accession>
<dbReference type="AlphaFoldDB" id="A0A3B4BTC3"/>
<keyword evidence="3" id="KW-0862">Zinc</keyword>
<evidence type="ECO:0000313" key="7">
    <source>
        <dbReference type="Proteomes" id="UP001501920"/>
    </source>
</evidence>
<dbReference type="GO" id="GO:0008270">
    <property type="term" value="F:zinc ion binding"/>
    <property type="evidence" value="ECO:0007669"/>
    <property type="project" value="UniProtKB-KW"/>
</dbReference>
<dbReference type="Proteomes" id="UP001501920">
    <property type="component" value="Chromosome 6"/>
</dbReference>